<protein>
    <recommendedName>
        <fullName evidence="4">Outer membrane protein beta-barrel domain-containing protein</fullName>
    </recommendedName>
</protein>
<dbReference type="EMBL" id="CAXJIO010000014">
    <property type="protein sequence ID" value="CAL2103774.1"/>
    <property type="molecule type" value="Genomic_DNA"/>
</dbReference>
<sequence>MIKKVFFFALIFSITTSAIAQNLNDSWQIGAGIAITRFSTDDANFIGDQHIFQAPRLNMTMPVGERFSIDGAISFNTFEPGFIKNSVKYFSMDGSVRYNFDPLFENFAPYVFAGGSIVDSELKMTPTLNIGAGGIYWINQAIGINPQLYYKHSFEAYSSMRSHIQGTLGVVFRLNWDNIFIGGNHAARSSKGRMHCF</sequence>
<feature type="chain" id="PRO_5047355073" description="Outer membrane protein beta-barrel domain-containing protein" evidence="1">
    <location>
        <begin position="21"/>
        <end position="197"/>
    </location>
</feature>
<name>A0ABM9PE85_9FLAO</name>
<evidence type="ECO:0000313" key="3">
    <source>
        <dbReference type="Proteomes" id="UP001497527"/>
    </source>
</evidence>
<feature type="signal peptide" evidence="1">
    <location>
        <begin position="1"/>
        <end position="20"/>
    </location>
</feature>
<keyword evidence="3" id="KW-1185">Reference proteome</keyword>
<dbReference type="Proteomes" id="UP001497527">
    <property type="component" value="Unassembled WGS sequence"/>
</dbReference>
<accession>A0ABM9PE85</accession>
<evidence type="ECO:0008006" key="4">
    <source>
        <dbReference type="Google" id="ProtNLM"/>
    </source>
</evidence>
<dbReference type="InterPro" id="IPR011250">
    <property type="entry name" value="OMP/PagP_B-barrel"/>
</dbReference>
<dbReference type="SUPFAM" id="SSF56925">
    <property type="entry name" value="OMPA-like"/>
    <property type="match status" value="1"/>
</dbReference>
<proteinExistence type="predicted"/>
<reference evidence="2 3" key="1">
    <citation type="submission" date="2024-05" db="EMBL/GenBank/DDBJ databases">
        <authorList>
            <person name="Duchaud E."/>
        </authorList>
    </citation>
    <scope>NUCLEOTIDE SEQUENCE [LARGE SCALE GENOMIC DNA]</scope>
    <source>
        <strain evidence="2">Ena-SAMPLE-TAB-13-05-2024-13:56:06:370-140308</strain>
    </source>
</reference>
<keyword evidence="1" id="KW-0732">Signal</keyword>
<evidence type="ECO:0000256" key="1">
    <source>
        <dbReference type="SAM" id="SignalP"/>
    </source>
</evidence>
<gene>
    <name evidence="2" type="ORF">T190423A01A_50022</name>
</gene>
<dbReference type="RefSeq" id="WP_348718286.1">
    <property type="nucleotide sequence ID" value="NZ_CAXJIO010000014.1"/>
</dbReference>
<evidence type="ECO:0000313" key="2">
    <source>
        <dbReference type="EMBL" id="CAL2103774.1"/>
    </source>
</evidence>
<comment type="caution">
    <text evidence="2">The sequence shown here is derived from an EMBL/GenBank/DDBJ whole genome shotgun (WGS) entry which is preliminary data.</text>
</comment>
<dbReference type="Gene3D" id="2.40.160.20">
    <property type="match status" value="1"/>
</dbReference>
<organism evidence="2 3">
    <name type="scientific">Tenacibaculum polynesiense</name>
    <dbReference type="NCBI Taxonomy" id="3137857"/>
    <lineage>
        <taxon>Bacteria</taxon>
        <taxon>Pseudomonadati</taxon>
        <taxon>Bacteroidota</taxon>
        <taxon>Flavobacteriia</taxon>
        <taxon>Flavobacteriales</taxon>
        <taxon>Flavobacteriaceae</taxon>
        <taxon>Tenacibaculum</taxon>
    </lineage>
</organism>